<keyword evidence="6" id="KW-1185">Reference proteome</keyword>
<evidence type="ECO:0000313" key="6">
    <source>
        <dbReference type="Proteomes" id="UP000663832"/>
    </source>
</evidence>
<dbReference type="PROSITE" id="PS50011">
    <property type="entry name" value="PROTEIN_KINASE_DOM"/>
    <property type="match status" value="1"/>
</dbReference>
<dbReference type="GO" id="GO:0005524">
    <property type="term" value="F:ATP binding"/>
    <property type="evidence" value="ECO:0007669"/>
    <property type="project" value="InterPro"/>
</dbReference>
<feature type="domain" description="Rab-GAP TBC" evidence="3">
    <location>
        <begin position="939"/>
        <end position="1125"/>
    </location>
</feature>
<dbReference type="InterPro" id="IPR050302">
    <property type="entry name" value="Rab_GAP_TBC_domain"/>
</dbReference>
<dbReference type="InterPro" id="IPR035969">
    <property type="entry name" value="Rab-GAP_TBC_sf"/>
</dbReference>
<accession>A0A813SSQ8</accession>
<feature type="domain" description="Protein kinase" evidence="2">
    <location>
        <begin position="447"/>
        <end position="755"/>
    </location>
</feature>
<dbReference type="GO" id="GO:0031267">
    <property type="term" value="F:small GTPase binding"/>
    <property type="evidence" value="ECO:0007669"/>
    <property type="project" value="TreeGrafter"/>
</dbReference>
<name>A0A813SSQ8_9BILA</name>
<dbReference type="Gene3D" id="3.40.250.10">
    <property type="entry name" value="Rhodanese-like domain"/>
    <property type="match status" value="1"/>
</dbReference>
<gene>
    <name evidence="5" type="ORF">QVE165_LOCUS4131</name>
</gene>
<organism evidence="5 6">
    <name type="scientific">Adineta steineri</name>
    <dbReference type="NCBI Taxonomy" id="433720"/>
    <lineage>
        <taxon>Eukaryota</taxon>
        <taxon>Metazoa</taxon>
        <taxon>Spiralia</taxon>
        <taxon>Gnathifera</taxon>
        <taxon>Rotifera</taxon>
        <taxon>Eurotatoria</taxon>
        <taxon>Bdelloidea</taxon>
        <taxon>Adinetida</taxon>
        <taxon>Adinetidae</taxon>
        <taxon>Adineta</taxon>
    </lineage>
</organism>
<dbReference type="PANTHER" id="PTHR47219:SF9">
    <property type="entry name" value="GTPASE ACTIVATING PROTEIN AND CENTROSOME-ASSOCIATED, ISOFORM B"/>
    <property type="match status" value="1"/>
</dbReference>
<dbReference type="PANTHER" id="PTHR47219">
    <property type="entry name" value="RAB GTPASE-ACTIVATING PROTEIN 1-LIKE"/>
    <property type="match status" value="1"/>
</dbReference>
<dbReference type="OrthoDB" id="1668230at2759"/>
<proteinExistence type="predicted"/>
<dbReference type="InterPro" id="IPR011009">
    <property type="entry name" value="Kinase-like_dom_sf"/>
</dbReference>
<dbReference type="Proteomes" id="UP000663832">
    <property type="component" value="Unassembled WGS sequence"/>
</dbReference>
<dbReference type="SUPFAM" id="SSF52821">
    <property type="entry name" value="Rhodanese/Cell cycle control phosphatase"/>
    <property type="match status" value="1"/>
</dbReference>
<reference evidence="5" key="1">
    <citation type="submission" date="2021-02" db="EMBL/GenBank/DDBJ databases">
        <authorList>
            <person name="Nowell W R."/>
        </authorList>
    </citation>
    <scope>NUCLEOTIDE SEQUENCE</scope>
</reference>
<dbReference type="Pfam" id="PF00566">
    <property type="entry name" value="RabGAP-TBC"/>
    <property type="match status" value="1"/>
</dbReference>
<dbReference type="Pfam" id="PF00069">
    <property type="entry name" value="Pkinase"/>
    <property type="match status" value="1"/>
</dbReference>
<dbReference type="GO" id="GO:0005096">
    <property type="term" value="F:GTPase activator activity"/>
    <property type="evidence" value="ECO:0007669"/>
    <property type="project" value="TreeGrafter"/>
</dbReference>
<dbReference type="GO" id="GO:0004672">
    <property type="term" value="F:protein kinase activity"/>
    <property type="evidence" value="ECO:0007669"/>
    <property type="project" value="InterPro"/>
</dbReference>
<dbReference type="InterPro" id="IPR036873">
    <property type="entry name" value="Rhodanese-like_dom_sf"/>
</dbReference>
<dbReference type="PROSITE" id="PS50086">
    <property type="entry name" value="TBC_RABGAP"/>
    <property type="match status" value="1"/>
</dbReference>
<sequence length="1343" mass="156244">MNLHASYDDKDTVIHRLRTHISILEQQQNSNGYFSYEETPSVEQYSIDSSNTREDAAALEKLLQKREYELEQLREQLNEYQQESNEKLHRTIEESNDMEKKLYIVECERNKLRQELQCLQDENELIKSYMNRLPSEIDYEQLKQSYRILQDQLKQSDQTLVEYRKEKIQLKKQLITYQRNIDEQQQTIKSHESLTDKSMLNAKCLTIDERIETEKKFEEYNKIIQQLNEQLNQEKLNKKHDQHLNESNMRTVDSLSNDIGKKQQTIKEMTNLLRQNWNWLELVELELELVGIGQDWNWNWSELVGIGIGIGRNWSRIGWNWNWLELNRQEIADLRVCLTISEQEQTRLNERLLSNEQLSKALQRIHVTVEKLFLVLDFSSEMLNNESTSSPDVLMLQLSTHKNKSDFINSSTENISKIDLCDVEKLESKLDHIIDRLLSIRSELIARQFENDLQSNMSCRLQQKRKIMIVNNNHLGVNTFVASSHGNDQCGTNGLPLTPNSIVIIGRFQSLKTIEHPNLCRYVDIRKGTHERLIVVSEYYERSFECLINEKKLLSIEQIQQWSHQILYGLIYLQDKQLYMRNLSLRNIRLTQSDQNIKIQNYGLWHMTQYGTCVTFPIGDPYYLAPECFALDLSFKAIIAASSSPHEAEISDPANAKSCIWSFGIILLELCLGQRLYGTQPVSVPMSTSVRCLRLNVRSALDILLRQNGLDQDERLKRNTTQFFLPIIRKCLNVQVQDRPTFAELLKELDGKPYIPPIQRSLQLTLFNGITPVLDHNLDLTDFKNLDTSPFRCRTIDQIYYLWKLAGGDLTAVLKNAGLIKISSSISKISKFVSDHGDVYGLQRDINTLFDDTSYKLSLQELENRFNDMPIEILHPLLEGGDCEFEQRQEEFDKMIERQPLAVRENDFEYQFHRLTLFERLLAAYPYQKQRLYTEARKDIPPLYRSFLWAAILEISSNVNDVYNRINKDDIAPTVIRQIEVDIPRCHQYDELLSSPQGHKRMKNVLKAWIASHTNLVYWQGLDSLCAPFVYLNFNNEALAYASLSAFIPKYLNNFFLKDNSLIINEYLAVFSHLIAFHHPDLSNRLETIGFIPDLYAIPWFLTVFAHVFPLNKIFHLWDMLLLGGSSFPLCIGVAILTQLKALLLKADFNECILLFSELPEIDIERCVRDSIDIFASTPRSCTYREHASDLTNYQINNDLDMNPFPLADLKFERCPRISANDVVELNDLKAPTASLKTSKLLLIDIRTPDEYMKAALPASVNIPYENAFDDQNRITDNRLQHLLDQHRSLVKVVIGNKNYKQIVDFTNNLIINNATRVCLLHKGIDVFKTTGMLYVPTPSDLP</sequence>
<evidence type="ECO:0000256" key="1">
    <source>
        <dbReference type="SAM" id="Coils"/>
    </source>
</evidence>
<dbReference type="FunFam" id="1.10.472.80:FF:000015">
    <property type="entry name" value="TBC domain-containing protein kinase-like protein"/>
    <property type="match status" value="1"/>
</dbReference>
<dbReference type="PROSITE" id="PS50206">
    <property type="entry name" value="RHODANESE_3"/>
    <property type="match status" value="1"/>
</dbReference>
<evidence type="ECO:0000259" key="4">
    <source>
        <dbReference type="PROSITE" id="PS50206"/>
    </source>
</evidence>
<dbReference type="InterPro" id="IPR000719">
    <property type="entry name" value="Prot_kinase_dom"/>
</dbReference>
<feature type="domain" description="Rhodanese" evidence="4">
    <location>
        <begin position="1237"/>
        <end position="1337"/>
    </location>
</feature>
<dbReference type="InterPro" id="IPR001763">
    <property type="entry name" value="Rhodanese-like_dom"/>
</dbReference>
<dbReference type="SUPFAM" id="SSF47923">
    <property type="entry name" value="Ypt/Rab-GAP domain of gyp1p"/>
    <property type="match status" value="2"/>
</dbReference>
<protein>
    <recommendedName>
        <fullName evidence="7">TBC domain-containing protein kinase-like protein</fullName>
    </recommendedName>
</protein>
<dbReference type="EMBL" id="CAJNOM010000015">
    <property type="protein sequence ID" value="CAF0799330.1"/>
    <property type="molecule type" value="Genomic_DNA"/>
</dbReference>
<dbReference type="InterPro" id="IPR000195">
    <property type="entry name" value="Rab-GAP-TBC_dom"/>
</dbReference>
<feature type="coiled-coil region" evidence="1">
    <location>
        <begin position="56"/>
        <end position="244"/>
    </location>
</feature>
<evidence type="ECO:0008006" key="7">
    <source>
        <dbReference type="Google" id="ProtNLM"/>
    </source>
</evidence>
<evidence type="ECO:0000259" key="2">
    <source>
        <dbReference type="PROSITE" id="PS50011"/>
    </source>
</evidence>
<dbReference type="SUPFAM" id="SSF56112">
    <property type="entry name" value="Protein kinase-like (PK-like)"/>
    <property type="match status" value="1"/>
</dbReference>
<dbReference type="FunFam" id="1.10.8.270:FF:000044">
    <property type="entry name" value="TBC Kinase homolog"/>
    <property type="match status" value="1"/>
</dbReference>
<keyword evidence="1" id="KW-0175">Coiled coil</keyword>
<dbReference type="Gene3D" id="1.10.510.10">
    <property type="entry name" value="Transferase(Phosphotransferase) domain 1"/>
    <property type="match status" value="1"/>
</dbReference>
<dbReference type="Gene3D" id="1.10.8.270">
    <property type="entry name" value="putative rabgap domain of human tbc1 domain family member 14 like domains"/>
    <property type="match status" value="1"/>
</dbReference>
<evidence type="ECO:0000259" key="3">
    <source>
        <dbReference type="PROSITE" id="PS50086"/>
    </source>
</evidence>
<dbReference type="SMART" id="SM00164">
    <property type="entry name" value="TBC"/>
    <property type="match status" value="1"/>
</dbReference>
<dbReference type="Gene3D" id="1.10.472.80">
    <property type="entry name" value="Ypt/Rab-GAP domain of gyp1p, domain 3"/>
    <property type="match status" value="1"/>
</dbReference>
<evidence type="ECO:0000313" key="5">
    <source>
        <dbReference type="EMBL" id="CAF0799330.1"/>
    </source>
</evidence>
<comment type="caution">
    <text evidence="5">The sequence shown here is derived from an EMBL/GenBank/DDBJ whole genome shotgun (WGS) entry which is preliminary data.</text>
</comment>